<evidence type="ECO:0000313" key="9">
    <source>
        <dbReference type="EMBL" id="RLJ65028.1"/>
    </source>
</evidence>
<dbReference type="Pfam" id="PF03547">
    <property type="entry name" value="Mem_trans"/>
    <property type="match status" value="1"/>
</dbReference>
<comment type="similarity">
    <text evidence="2">Belongs to the auxin efflux carrier (TC 2.A.69) family.</text>
</comment>
<dbReference type="Gene3D" id="1.20.1530.20">
    <property type="match status" value="1"/>
</dbReference>
<dbReference type="AlphaFoldDB" id="A0A497XFZ8"/>
<reference evidence="9 10" key="1">
    <citation type="submission" date="2018-10" db="EMBL/GenBank/DDBJ databases">
        <title>Genomic Encyclopedia of Type Strains, Phase IV (KMG-IV): sequencing the most valuable type-strain genomes for metagenomic binning, comparative biology and taxonomic classification.</title>
        <authorList>
            <person name="Goeker M."/>
        </authorList>
    </citation>
    <scope>NUCLEOTIDE SEQUENCE [LARGE SCALE GENOMIC DNA]</scope>
    <source>
        <strain evidence="9 10">DSM 26916</strain>
    </source>
</reference>
<sequence>MSAFLHHFALASPLFLLVLIGYGVARSGRWPLSVSDALGRFAYAVAMPAMLFRMMSDFSKMPPVDVRLLLAFFGGCLIVFFIGRLVAATLFRLDGVAQSVFALGGVFSNNVMLGVAIAKTTLGDAALPTVSLIIVFNALILWTLVTLSVEWARHGEFSLRGFGKTARGVLTNPIVASILAGTAWGFAALPLPAFVDAPLAMLGQAAVPLSLVALGMSLAEYPVREGLGQSLVISAIKLVVQPFVVWLLARALGLPPLETQVVTLLAALAMGVNVYMMSQQFRTMQGPVAASLVLTTLLSAFTAPLVLALVAR</sequence>
<feature type="transmembrane region" description="Helical" evidence="8">
    <location>
        <begin position="99"/>
        <end position="118"/>
    </location>
</feature>
<evidence type="ECO:0000313" key="10">
    <source>
        <dbReference type="Proteomes" id="UP000268908"/>
    </source>
</evidence>
<gene>
    <name evidence="9" type="ORF">DFR35_1684</name>
</gene>
<dbReference type="PANTHER" id="PTHR36838">
    <property type="entry name" value="AUXIN EFFLUX CARRIER FAMILY PROTEIN"/>
    <property type="match status" value="1"/>
</dbReference>
<evidence type="ECO:0008006" key="11">
    <source>
        <dbReference type="Google" id="ProtNLM"/>
    </source>
</evidence>
<evidence type="ECO:0000256" key="4">
    <source>
        <dbReference type="ARBA" id="ARBA00022475"/>
    </source>
</evidence>
<feature type="transmembrane region" description="Helical" evidence="8">
    <location>
        <begin position="259"/>
        <end position="276"/>
    </location>
</feature>
<feature type="transmembrane region" description="Helical" evidence="8">
    <location>
        <begin position="68"/>
        <end position="87"/>
    </location>
</feature>
<proteinExistence type="inferred from homology"/>
<keyword evidence="5 8" id="KW-0812">Transmembrane</keyword>
<evidence type="ECO:0000256" key="2">
    <source>
        <dbReference type="ARBA" id="ARBA00010145"/>
    </source>
</evidence>
<evidence type="ECO:0000256" key="5">
    <source>
        <dbReference type="ARBA" id="ARBA00022692"/>
    </source>
</evidence>
<dbReference type="OrthoDB" id="3435874at2"/>
<dbReference type="InterPro" id="IPR038770">
    <property type="entry name" value="Na+/solute_symporter_sf"/>
</dbReference>
<accession>A0A497XFZ8</accession>
<keyword evidence="10" id="KW-1185">Reference proteome</keyword>
<organism evidence="9 10">
    <name type="scientific">Sulfurisoma sediminicola</name>
    <dbReference type="NCBI Taxonomy" id="1381557"/>
    <lineage>
        <taxon>Bacteria</taxon>
        <taxon>Pseudomonadati</taxon>
        <taxon>Pseudomonadota</taxon>
        <taxon>Betaproteobacteria</taxon>
        <taxon>Nitrosomonadales</taxon>
        <taxon>Sterolibacteriaceae</taxon>
        <taxon>Sulfurisoma</taxon>
    </lineage>
</organism>
<evidence type="ECO:0000256" key="3">
    <source>
        <dbReference type="ARBA" id="ARBA00022448"/>
    </source>
</evidence>
<evidence type="ECO:0000256" key="7">
    <source>
        <dbReference type="ARBA" id="ARBA00023136"/>
    </source>
</evidence>
<dbReference type="RefSeq" id="WP_121241538.1">
    <property type="nucleotide sequence ID" value="NZ_BHVV01000006.1"/>
</dbReference>
<comment type="caution">
    <text evidence="9">The sequence shown here is derived from an EMBL/GenBank/DDBJ whole genome shotgun (WGS) entry which is preliminary data.</text>
</comment>
<keyword evidence="6 8" id="KW-1133">Transmembrane helix</keyword>
<keyword evidence="4" id="KW-1003">Cell membrane</keyword>
<dbReference type="GO" id="GO:0005886">
    <property type="term" value="C:plasma membrane"/>
    <property type="evidence" value="ECO:0007669"/>
    <property type="project" value="UniProtKB-SubCell"/>
</dbReference>
<feature type="transmembrane region" description="Helical" evidence="8">
    <location>
        <begin position="288"/>
        <end position="311"/>
    </location>
</feature>
<feature type="transmembrane region" description="Helical" evidence="8">
    <location>
        <begin position="231"/>
        <end position="253"/>
    </location>
</feature>
<feature type="transmembrane region" description="Helical" evidence="8">
    <location>
        <begin position="199"/>
        <end position="219"/>
    </location>
</feature>
<dbReference type="PANTHER" id="PTHR36838:SF3">
    <property type="entry name" value="TRANSPORTER AUXIN EFFLUX CARRIER EC FAMILY"/>
    <property type="match status" value="1"/>
</dbReference>
<dbReference type="Proteomes" id="UP000268908">
    <property type="component" value="Unassembled WGS sequence"/>
</dbReference>
<feature type="transmembrane region" description="Helical" evidence="8">
    <location>
        <begin position="6"/>
        <end position="25"/>
    </location>
</feature>
<evidence type="ECO:0000256" key="6">
    <source>
        <dbReference type="ARBA" id="ARBA00022989"/>
    </source>
</evidence>
<feature type="transmembrane region" description="Helical" evidence="8">
    <location>
        <begin position="37"/>
        <end position="56"/>
    </location>
</feature>
<feature type="transmembrane region" description="Helical" evidence="8">
    <location>
        <begin position="130"/>
        <end position="149"/>
    </location>
</feature>
<evidence type="ECO:0000256" key="8">
    <source>
        <dbReference type="SAM" id="Phobius"/>
    </source>
</evidence>
<name>A0A497XFZ8_9PROT</name>
<feature type="transmembrane region" description="Helical" evidence="8">
    <location>
        <begin position="169"/>
        <end position="187"/>
    </location>
</feature>
<dbReference type="EMBL" id="RCCI01000005">
    <property type="protein sequence ID" value="RLJ65028.1"/>
    <property type="molecule type" value="Genomic_DNA"/>
</dbReference>
<evidence type="ECO:0000256" key="1">
    <source>
        <dbReference type="ARBA" id="ARBA00004651"/>
    </source>
</evidence>
<protein>
    <recommendedName>
        <fullName evidence="11">AEC family transporter</fullName>
    </recommendedName>
</protein>
<dbReference type="GO" id="GO:0055085">
    <property type="term" value="P:transmembrane transport"/>
    <property type="evidence" value="ECO:0007669"/>
    <property type="project" value="InterPro"/>
</dbReference>
<keyword evidence="7 8" id="KW-0472">Membrane</keyword>
<comment type="subcellular location">
    <subcellularLocation>
        <location evidence="1">Cell membrane</location>
        <topology evidence="1">Multi-pass membrane protein</topology>
    </subcellularLocation>
</comment>
<keyword evidence="3" id="KW-0813">Transport</keyword>
<dbReference type="InterPro" id="IPR004776">
    <property type="entry name" value="Mem_transp_PIN-like"/>
</dbReference>